<feature type="compositionally biased region" description="Low complexity" evidence="1">
    <location>
        <begin position="29"/>
        <end position="42"/>
    </location>
</feature>
<evidence type="ECO:0000256" key="1">
    <source>
        <dbReference type="SAM" id="MobiDB-lite"/>
    </source>
</evidence>
<accession>A0ABU9US44</accession>
<feature type="compositionally biased region" description="Basic and acidic residues" evidence="1">
    <location>
        <begin position="484"/>
        <end position="498"/>
    </location>
</feature>
<dbReference type="EMBL" id="JBCHKU010000013">
    <property type="protein sequence ID" value="MEM6249062.1"/>
    <property type="molecule type" value="Genomic_DNA"/>
</dbReference>
<evidence type="ECO:0000313" key="3">
    <source>
        <dbReference type="Proteomes" id="UP001489333"/>
    </source>
</evidence>
<keyword evidence="2" id="KW-0378">Hydrolase</keyword>
<reference evidence="2 3" key="1">
    <citation type="submission" date="2024-04" db="EMBL/GenBank/DDBJ databases">
        <title>Novel Shewanella species isolated from Baltic Sea sediments.</title>
        <authorList>
            <person name="Martin-Rodriguez A.J."/>
            <person name="Fernandez-Juarez V."/>
            <person name="Valeriano V.D."/>
            <person name="Mihindukulasooriya I."/>
            <person name="Ceresnova L."/>
            <person name="Joffre E."/>
            <person name="Jensie-Markopoulos S."/>
            <person name="Moore E.R.B."/>
            <person name="Sjoling A."/>
        </authorList>
    </citation>
    <scope>NUCLEOTIDE SEQUENCE [LARGE SCALE GENOMIC DNA]</scope>
    <source>
        <strain evidence="2 3">VAX-SP0-0CM-1</strain>
    </source>
</reference>
<dbReference type="InterPro" id="IPR021973">
    <property type="entry name" value="SprA-related"/>
</dbReference>
<protein>
    <submittedName>
        <fullName evidence="2">Metalloprotease CJM1_0395 family protein</fullName>
    </submittedName>
</protein>
<dbReference type="Proteomes" id="UP001489333">
    <property type="component" value="Unassembled WGS sequence"/>
</dbReference>
<feature type="compositionally biased region" description="Polar residues" evidence="1">
    <location>
        <begin position="43"/>
        <end position="52"/>
    </location>
</feature>
<proteinExistence type="predicted"/>
<evidence type="ECO:0000313" key="2">
    <source>
        <dbReference type="EMBL" id="MEM6249062.1"/>
    </source>
</evidence>
<keyword evidence="2" id="KW-0482">Metalloprotease</keyword>
<gene>
    <name evidence="2" type="ORF">AAGS29_10705</name>
</gene>
<sequence length="816" mass="84685">MSVVALSPQVGAPSSSFSAHDKTLSTDLSQSHSQSKTQSKTHANSTYQGVSTQAGSAKLEASGAYEPHFTGTSTAPVKVSAIAPLVTYVSQSLHSSPNVSFNASSSADSSLQSSAQTFSAMPAAISSTPLFSDTNTATPISSNVAGIDALKAPLAIADVTPVLPPAFNGASQALKANPFAESRPQVALPQTNAPQANVAQVNGLKDRASLHADASFSLLTGPRSISGVRGGQIATPVSTPALSSITSATGTSLGANALSTISPSLSVTSSIAADIFTPTSSSINTTGTEPSAFNPTNTGSAFPIMPDLAAVFGPQTVFTGAAVVDSSTSNSAGNSSVNNTSVNNSSGNISSNSSVASTVTVEQSNAAKAVEQSARNEVAQPTVLEQFTQVFGDAKAQVSQVEDPAIASNPDDRQQALAAVFAKNDNQLEKQAQEEASQKQQAVAAEQAKQQQSQAQSQAQQAQEQVKQAQEKAQALQQQQLDSLKARDSEVKAHEHAHATVGGQYAQSPSFKYEKGADGQRYATDGEVQIDVSAVGGDPLATINKMKQVYAAAMAPVDPSSADIRVAAEALQKMNEAKVMLAEERQKQIVDLQTTQTLIDADAQIKELPPLEKHSPVVTGDVDESGNIAQPQEAVFTPASTALDKLKQAIEAQTANTRVIDTGSKTSSDISDSITTSITVETIEPPTATLAFVEASTSADLATGFISRSDSAVSRYYAAVAQASAGPSARVDMTQQANIQPSYLASSNELHSNLQSTDVLSANDVNEQSSNISASANTNVSLQSELYVEDDLLQETGFIQPQYLGYQQARYIDFSV</sequence>
<comment type="caution">
    <text evidence="2">The sequence shown here is derived from an EMBL/GenBank/DDBJ whole genome shotgun (WGS) entry which is preliminary data.</text>
</comment>
<organism evidence="2 3">
    <name type="scientific">Shewanella vaxholmensis</name>
    <dbReference type="NCBI Taxonomy" id="3063535"/>
    <lineage>
        <taxon>Bacteria</taxon>
        <taxon>Pseudomonadati</taxon>
        <taxon>Pseudomonadota</taxon>
        <taxon>Gammaproteobacteria</taxon>
        <taxon>Alteromonadales</taxon>
        <taxon>Shewanellaceae</taxon>
        <taxon>Shewanella</taxon>
    </lineage>
</organism>
<keyword evidence="2" id="KW-0645">Protease</keyword>
<feature type="region of interest" description="Disordered" evidence="1">
    <location>
        <begin position="478"/>
        <end position="501"/>
    </location>
</feature>
<keyword evidence="3" id="KW-1185">Reference proteome</keyword>
<dbReference type="RefSeq" id="WP_311906197.1">
    <property type="nucleotide sequence ID" value="NZ_JAUOEV010000014.1"/>
</dbReference>
<feature type="region of interest" description="Disordered" evidence="1">
    <location>
        <begin position="328"/>
        <end position="352"/>
    </location>
</feature>
<feature type="region of interest" description="Disordered" evidence="1">
    <location>
        <begin position="1"/>
        <end position="52"/>
    </location>
</feature>
<dbReference type="Pfam" id="PF12118">
    <property type="entry name" value="SprA-related"/>
    <property type="match status" value="1"/>
</dbReference>
<name>A0ABU9US44_9GAMM</name>
<dbReference type="GO" id="GO:0008237">
    <property type="term" value="F:metallopeptidase activity"/>
    <property type="evidence" value="ECO:0007669"/>
    <property type="project" value="UniProtKB-KW"/>
</dbReference>